<name>A0ABV8GBI8_9ACTN</name>
<keyword evidence="2" id="KW-1185">Reference proteome</keyword>
<dbReference type="Proteomes" id="UP001595851">
    <property type="component" value="Unassembled WGS sequence"/>
</dbReference>
<evidence type="ECO:0000313" key="1">
    <source>
        <dbReference type="EMBL" id="MFC4011315.1"/>
    </source>
</evidence>
<sequence>MRIRVPGQNSGRLSDAWRFRVGTGRFAPAPAQREIGFRHLRGHGLRHFVRRTTGEGR</sequence>
<dbReference type="RefSeq" id="WP_379531267.1">
    <property type="nucleotide sequence ID" value="NZ_JBHSBI010000015.1"/>
</dbReference>
<reference evidence="2" key="1">
    <citation type="journal article" date="2019" name="Int. J. Syst. Evol. Microbiol.">
        <title>The Global Catalogue of Microorganisms (GCM) 10K type strain sequencing project: providing services to taxonomists for standard genome sequencing and annotation.</title>
        <authorList>
            <consortium name="The Broad Institute Genomics Platform"/>
            <consortium name="The Broad Institute Genome Sequencing Center for Infectious Disease"/>
            <person name="Wu L."/>
            <person name="Ma J."/>
        </authorList>
    </citation>
    <scope>NUCLEOTIDE SEQUENCE [LARGE SCALE GENOMIC DNA]</scope>
    <source>
        <strain evidence="2">TBRC 1276</strain>
    </source>
</reference>
<proteinExistence type="predicted"/>
<dbReference type="EMBL" id="JBHSBI010000015">
    <property type="protein sequence ID" value="MFC4011315.1"/>
    <property type="molecule type" value="Genomic_DNA"/>
</dbReference>
<organism evidence="1 2">
    <name type="scientific">Nonomuraea purpurea</name>
    <dbReference type="NCBI Taxonomy" id="1849276"/>
    <lineage>
        <taxon>Bacteria</taxon>
        <taxon>Bacillati</taxon>
        <taxon>Actinomycetota</taxon>
        <taxon>Actinomycetes</taxon>
        <taxon>Streptosporangiales</taxon>
        <taxon>Streptosporangiaceae</taxon>
        <taxon>Nonomuraea</taxon>
    </lineage>
</organism>
<comment type="caution">
    <text evidence="1">The sequence shown here is derived from an EMBL/GenBank/DDBJ whole genome shotgun (WGS) entry which is preliminary data.</text>
</comment>
<gene>
    <name evidence="1" type="ORF">ACFOY2_29090</name>
</gene>
<evidence type="ECO:0000313" key="2">
    <source>
        <dbReference type="Proteomes" id="UP001595851"/>
    </source>
</evidence>
<protein>
    <submittedName>
        <fullName evidence="1">Uncharacterized protein</fullName>
    </submittedName>
</protein>
<accession>A0ABV8GBI8</accession>